<reference evidence="1" key="2">
    <citation type="submission" date="2020-06" db="EMBL/GenBank/DDBJ databases">
        <authorList>
            <person name="Sheffer M."/>
        </authorList>
    </citation>
    <scope>NUCLEOTIDE SEQUENCE</scope>
</reference>
<protein>
    <submittedName>
        <fullName evidence="1">Uncharacterized protein</fullName>
    </submittedName>
</protein>
<dbReference type="EMBL" id="JABXBU010002230">
    <property type="protein sequence ID" value="KAF8766443.1"/>
    <property type="molecule type" value="Genomic_DNA"/>
</dbReference>
<evidence type="ECO:0000313" key="1">
    <source>
        <dbReference type="EMBL" id="KAF8766443.1"/>
    </source>
</evidence>
<keyword evidence="2" id="KW-1185">Reference proteome</keyword>
<evidence type="ECO:0000313" key="2">
    <source>
        <dbReference type="Proteomes" id="UP000807504"/>
    </source>
</evidence>
<dbReference type="AlphaFoldDB" id="A0A8T0E3U2"/>
<organism evidence="1 2">
    <name type="scientific">Argiope bruennichi</name>
    <name type="common">Wasp spider</name>
    <name type="synonym">Aranea bruennichi</name>
    <dbReference type="NCBI Taxonomy" id="94029"/>
    <lineage>
        <taxon>Eukaryota</taxon>
        <taxon>Metazoa</taxon>
        <taxon>Ecdysozoa</taxon>
        <taxon>Arthropoda</taxon>
        <taxon>Chelicerata</taxon>
        <taxon>Arachnida</taxon>
        <taxon>Araneae</taxon>
        <taxon>Araneomorphae</taxon>
        <taxon>Entelegynae</taxon>
        <taxon>Araneoidea</taxon>
        <taxon>Araneidae</taxon>
        <taxon>Argiope</taxon>
    </lineage>
</organism>
<reference evidence="1" key="1">
    <citation type="journal article" date="2020" name="bioRxiv">
        <title>Chromosome-level reference genome of the European wasp spider Argiope bruennichi: a resource for studies on range expansion and evolutionary adaptation.</title>
        <authorList>
            <person name="Sheffer M.M."/>
            <person name="Hoppe A."/>
            <person name="Krehenwinkel H."/>
            <person name="Uhl G."/>
            <person name="Kuss A.W."/>
            <person name="Jensen L."/>
            <person name="Jensen C."/>
            <person name="Gillespie R.G."/>
            <person name="Hoff K.J."/>
            <person name="Prost S."/>
        </authorList>
    </citation>
    <scope>NUCLEOTIDE SEQUENCE</scope>
</reference>
<name>A0A8T0E3U2_ARGBR</name>
<gene>
    <name evidence="1" type="ORF">HNY73_019505</name>
</gene>
<comment type="caution">
    <text evidence="1">The sequence shown here is derived from an EMBL/GenBank/DDBJ whole genome shotgun (WGS) entry which is preliminary data.</text>
</comment>
<accession>A0A8T0E3U2</accession>
<sequence>MFPILKRKNIEISDTGEDTPEAGLLIGADYIGALLTGSIDKNLVAIKAKLGWTLQEGIFEVVDEDKNKGHYLSHHPVIRTGDTTTKIRPIFDASAKGLGTLELSNYLFSMRVICTWKYIF</sequence>
<proteinExistence type="predicted"/>
<dbReference type="Proteomes" id="UP000807504">
    <property type="component" value="Unassembled WGS sequence"/>
</dbReference>